<reference evidence="2" key="2">
    <citation type="journal article" date="2023" name="IMA Fungus">
        <title>Comparative genomic study of the Penicillium genus elucidates a diverse pangenome and 15 lateral gene transfer events.</title>
        <authorList>
            <person name="Petersen C."/>
            <person name="Sorensen T."/>
            <person name="Nielsen M.R."/>
            <person name="Sondergaard T.E."/>
            <person name="Sorensen J.L."/>
            <person name="Fitzpatrick D.A."/>
            <person name="Frisvad J.C."/>
            <person name="Nielsen K.L."/>
        </authorList>
    </citation>
    <scope>NUCLEOTIDE SEQUENCE</scope>
    <source>
        <strain evidence="2">IBT 3081</strain>
    </source>
</reference>
<evidence type="ECO:0000313" key="3">
    <source>
        <dbReference type="Proteomes" id="UP001147752"/>
    </source>
</evidence>
<dbReference type="OrthoDB" id="5414598at2759"/>
<feature type="chain" id="PRO_5040735526" evidence="1">
    <location>
        <begin position="22"/>
        <end position="437"/>
    </location>
</feature>
<dbReference type="EMBL" id="JAPZBT010000001">
    <property type="protein sequence ID" value="KAJ5383827.1"/>
    <property type="molecule type" value="Genomic_DNA"/>
</dbReference>
<evidence type="ECO:0000256" key="1">
    <source>
        <dbReference type="SAM" id="SignalP"/>
    </source>
</evidence>
<comment type="caution">
    <text evidence="2">The sequence shown here is derived from an EMBL/GenBank/DDBJ whole genome shotgun (WGS) entry which is preliminary data.</text>
</comment>
<gene>
    <name evidence="2" type="ORF">N7517_001738</name>
</gene>
<accession>A0A9W9SSJ7</accession>
<keyword evidence="1" id="KW-0732">Signal</keyword>
<evidence type="ECO:0000313" key="2">
    <source>
        <dbReference type="EMBL" id="KAJ5383827.1"/>
    </source>
</evidence>
<dbReference type="AlphaFoldDB" id="A0A9W9SSJ7"/>
<dbReference type="GeneID" id="81458651"/>
<organism evidence="2 3">
    <name type="scientific">Penicillium concentricum</name>
    <dbReference type="NCBI Taxonomy" id="293559"/>
    <lineage>
        <taxon>Eukaryota</taxon>
        <taxon>Fungi</taxon>
        <taxon>Dikarya</taxon>
        <taxon>Ascomycota</taxon>
        <taxon>Pezizomycotina</taxon>
        <taxon>Eurotiomycetes</taxon>
        <taxon>Eurotiomycetidae</taxon>
        <taxon>Eurotiales</taxon>
        <taxon>Aspergillaceae</taxon>
        <taxon>Penicillium</taxon>
    </lineage>
</organism>
<dbReference type="Proteomes" id="UP001147752">
    <property type="component" value="Unassembled WGS sequence"/>
</dbReference>
<proteinExistence type="predicted"/>
<keyword evidence="3" id="KW-1185">Reference proteome</keyword>
<sequence length="437" mass="48851">MQPQSLILLVVVFFAPAPAVADDDICSLNPFEASTWSNSGASDWLENWFKDHDYDEHDWLYKMDAETTGDGDQNSVLDCKGLYSSGTCGGPEVQCKYFTPEQYFYVRQIAAQFNQYMTWAHEMLQDYTISDSLSLDQMISDLDVYNRNEGWMDNLLSTFISLTTIGGVAAAHSSAGTADVLGVLGGALLFTSANNTPDQPSQADIKQKLEAWLEKYFWAVRDNLTKITNRMFGGNEIDSDTDVLDSFLDQLHALGLDNSGQQSKISQVLSSGAFLQSVTQSDITDAIEAGFQQMKKRIIGVLFTTSNVAVNKARMNDGDRYCNGYGNRYIDGHCFMLYYPDGGHMKPVDADVLNKLEFTYGIDPAALYQNVDACDNSFDDGWSNGVELSPDGNGYTPCFFNMIIMREWTGDCTKRNWKFPSWWREIRSDLPCPKGTS</sequence>
<protein>
    <submittedName>
        <fullName evidence="2">Uncharacterized protein</fullName>
    </submittedName>
</protein>
<dbReference type="RefSeq" id="XP_056583603.1">
    <property type="nucleotide sequence ID" value="XM_056719468.1"/>
</dbReference>
<name>A0A9W9SSJ7_9EURO</name>
<feature type="signal peptide" evidence="1">
    <location>
        <begin position="1"/>
        <end position="21"/>
    </location>
</feature>
<reference evidence="2" key="1">
    <citation type="submission" date="2022-12" db="EMBL/GenBank/DDBJ databases">
        <authorList>
            <person name="Petersen C."/>
        </authorList>
    </citation>
    <scope>NUCLEOTIDE SEQUENCE</scope>
    <source>
        <strain evidence="2">IBT 3081</strain>
    </source>
</reference>